<dbReference type="Proteomes" id="UP000318138">
    <property type="component" value="Chromosome"/>
</dbReference>
<evidence type="ECO:0000313" key="7">
    <source>
        <dbReference type="EMBL" id="QKS72603.1"/>
    </source>
</evidence>
<dbReference type="AlphaFoldDB" id="A0A859FGV7"/>
<sequence>MNIRQKYRSLIKEDLVQKLAKNVGVLFSGSAIAQVLGIMTLAMTTRLIGPEMFGILVIIQAYTVIVDKLINFQSWTALIKFGTEALENQEHKKFKGFIKIATILDLVSAIIATVVAFYSIQWVGQFIGLRDEYILITQIYCLSILFHISGTPIAILRIYDKFKLIAINQVVVATIKFFAILVLFTLGLDNFWLVVAVWIICEIISHIVLMILGYTVLFRKRVRYWWKGKTDQWKEFFKFTCWTNISTTVNLPVKQFDVIIVSVVVSLEGVAIYKIFKQIAAISNKVADPVFQAIYPQLVKMIISNEPIKAVKFVLKTSILLCSVLLPTVFLISISAPIWLGLIFGEVFAKAWKVLAVYLVIEIITQSLIGIHPLFTAMGFVKKNVFIILTANILYIPIVLQLGDSFGLIGIVTAYGVQFCIVLIIKAYYINRYLQTNNRKTIDTAL</sequence>
<keyword evidence="5 6" id="KW-0472">Membrane</keyword>
<comment type="subcellular location">
    <subcellularLocation>
        <location evidence="1">Cell membrane</location>
        <topology evidence="1">Multi-pass membrane protein</topology>
    </subcellularLocation>
</comment>
<feature type="transmembrane region" description="Helical" evidence="6">
    <location>
        <begin position="408"/>
        <end position="430"/>
    </location>
</feature>
<feature type="transmembrane region" description="Helical" evidence="6">
    <location>
        <begin position="47"/>
        <end position="65"/>
    </location>
</feature>
<evidence type="ECO:0000256" key="4">
    <source>
        <dbReference type="ARBA" id="ARBA00022989"/>
    </source>
</evidence>
<feature type="transmembrane region" description="Helical" evidence="6">
    <location>
        <begin position="166"/>
        <end position="186"/>
    </location>
</feature>
<feature type="transmembrane region" description="Helical" evidence="6">
    <location>
        <begin position="192"/>
        <end position="217"/>
    </location>
</feature>
<feature type="transmembrane region" description="Helical" evidence="6">
    <location>
        <begin position="20"/>
        <end position="41"/>
    </location>
</feature>
<dbReference type="PANTHER" id="PTHR30250:SF11">
    <property type="entry name" value="O-ANTIGEN TRANSPORTER-RELATED"/>
    <property type="match status" value="1"/>
</dbReference>
<dbReference type="RefSeq" id="WP_176010575.1">
    <property type="nucleotide sequence ID" value="NZ_CP041372.2"/>
</dbReference>
<protein>
    <submittedName>
        <fullName evidence="7">Oligosaccharide flippase family protein</fullName>
    </submittedName>
</protein>
<dbReference type="EMBL" id="CP041372">
    <property type="protein sequence ID" value="QKS72603.1"/>
    <property type="molecule type" value="Genomic_DNA"/>
</dbReference>
<keyword evidence="4 6" id="KW-1133">Transmembrane helix</keyword>
<evidence type="ECO:0000256" key="3">
    <source>
        <dbReference type="ARBA" id="ARBA00022692"/>
    </source>
</evidence>
<dbReference type="Pfam" id="PF01943">
    <property type="entry name" value="Polysacc_synt"/>
    <property type="match status" value="1"/>
</dbReference>
<keyword evidence="2" id="KW-1003">Cell membrane</keyword>
<name>A0A859FGV7_9BACI</name>
<accession>A0A859FGV7</accession>
<keyword evidence="3 6" id="KW-0812">Transmembrane</keyword>
<feature type="transmembrane region" description="Helical" evidence="6">
    <location>
        <begin position="319"/>
        <end position="344"/>
    </location>
</feature>
<feature type="transmembrane region" description="Helical" evidence="6">
    <location>
        <begin position="356"/>
        <end position="378"/>
    </location>
</feature>
<feature type="transmembrane region" description="Helical" evidence="6">
    <location>
        <begin position="100"/>
        <end position="121"/>
    </location>
</feature>
<organism evidence="7 8">
    <name type="scientific">Paenalkalicoccus suaedae</name>
    <dbReference type="NCBI Taxonomy" id="2592382"/>
    <lineage>
        <taxon>Bacteria</taxon>
        <taxon>Bacillati</taxon>
        <taxon>Bacillota</taxon>
        <taxon>Bacilli</taxon>
        <taxon>Bacillales</taxon>
        <taxon>Bacillaceae</taxon>
        <taxon>Paenalkalicoccus</taxon>
    </lineage>
</organism>
<feature type="transmembrane region" description="Helical" evidence="6">
    <location>
        <begin position="133"/>
        <end position="159"/>
    </location>
</feature>
<feature type="transmembrane region" description="Helical" evidence="6">
    <location>
        <begin position="385"/>
        <end position="402"/>
    </location>
</feature>
<gene>
    <name evidence="7" type="ORF">FLK61_38985</name>
</gene>
<reference evidence="8" key="1">
    <citation type="submission" date="2019-07" db="EMBL/GenBank/DDBJ databases">
        <title>Bacillus alkalisoli sp. nov. isolated from saline soil.</title>
        <authorList>
            <person name="Sun J.-Q."/>
            <person name="Xu L."/>
        </authorList>
    </citation>
    <scope>NUCLEOTIDE SEQUENCE [LARGE SCALE GENOMIC DNA]</scope>
    <source>
        <strain evidence="8">M4U3P1</strain>
    </source>
</reference>
<evidence type="ECO:0000256" key="1">
    <source>
        <dbReference type="ARBA" id="ARBA00004651"/>
    </source>
</evidence>
<proteinExistence type="predicted"/>
<dbReference type="PANTHER" id="PTHR30250">
    <property type="entry name" value="PST FAMILY PREDICTED COLANIC ACID TRANSPORTER"/>
    <property type="match status" value="1"/>
</dbReference>
<evidence type="ECO:0000313" key="8">
    <source>
        <dbReference type="Proteomes" id="UP000318138"/>
    </source>
</evidence>
<evidence type="ECO:0000256" key="5">
    <source>
        <dbReference type="ARBA" id="ARBA00023136"/>
    </source>
</evidence>
<evidence type="ECO:0000256" key="2">
    <source>
        <dbReference type="ARBA" id="ARBA00022475"/>
    </source>
</evidence>
<dbReference type="GO" id="GO:0005886">
    <property type="term" value="C:plasma membrane"/>
    <property type="evidence" value="ECO:0007669"/>
    <property type="project" value="UniProtKB-SubCell"/>
</dbReference>
<keyword evidence="8" id="KW-1185">Reference proteome</keyword>
<dbReference type="InterPro" id="IPR002797">
    <property type="entry name" value="Polysacc_synth"/>
</dbReference>
<dbReference type="KEGG" id="psua:FLK61_38985"/>
<dbReference type="InterPro" id="IPR050833">
    <property type="entry name" value="Poly_Biosynth_Transport"/>
</dbReference>
<evidence type="ECO:0000256" key="6">
    <source>
        <dbReference type="SAM" id="Phobius"/>
    </source>
</evidence>